<proteinExistence type="predicted"/>
<name>A0AAW1KP77_POPJA</name>
<gene>
    <name evidence="1" type="ORF">QE152_g19441</name>
</gene>
<evidence type="ECO:0000313" key="1">
    <source>
        <dbReference type="EMBL" id="KAK9722974.1"/>
    </source>
</evidence>
<sequence>MHRALSVLVGVRAERSATYGRRCRPRPKDRRRMGDVVGQARTRDSVRLTFYTGINIHNLVVFRPATLETNFVLVRLELRLLQTKSLQVPHINCSLSSFTFNFVFRSIYPSKHCKTVTALS</sequence>
<reference evidence="1 2" key="1">
    <citation type="journal article" date="2024" name="BMC Genomics">
        <title>De novo assembly and annotation of Popillia japonica's genome with initial clues to its potential as an invasive pest.</title>
        <authorList>
            <person name="Cucini C."/>
            <person name="Boschi S."/>
            <person name="Funari R."/>
            <person name="Cardaioli E."/>
            <person name="Iannotti N."/>
            <person name="Marturano G."/>
            <person name="Paoli F."/>
            <person name="Bruttini M."/>
            <person name="Carapelli A."/>
            <person name="Frati F."/>
            <person name="Nardi F."/>
        </authorList>
    </citation>
    <scope>NUCLEOTIDE SEQUENCE [LARGE SCALE GENOMIC DNA]</scope>
    <source>
        <strain evidence="1">DMR45628</strain>
    </source>
</reference>
<organism evidence="1 2">
    <name type="scientific">Popillia japonica</name>
    <name type="common">Japanese beetle</name>
    <dbReference type="NCBI Taxonomy" id="7064"/>
    <lineage>
        <taxon>Eukaryota</taxon>
        <taxon>Metazoa</taxon>
        <taxon>Ecdysozoa</taxon>
        <taxon>Arthropoda</taxon>
        <taxon>Hexapoda</taxon>
        <taxon>Insecta</taxon>
        <taxon>Pterygota</taxon>
        <taxon>Neoptera</taxon>
        <taxon>Endopterygota</taxon>
        <taxon>Coleoptera</taxon>
        <taxon>Polyphaga</taxon>
        <taxon>Scarabaeiformia</taxon>
        <taxon>Scarabaeidae</taxon>
        <taxon>Rutelinae</taxon>
        <taxon>Popillia</taxon>
    </lineage>
</organism>
<evidence type="ECO:0000313" key="2">
    <source>
        <dbReference type="Proteomes" id="UP001458880"/>
    </source>
</evidence>
<protein>
    <submittedName>
        <fullName evidence="1">Uncharacterized protein</fullName>
    </submittedName>
</protein>
<dbReference type="EMBL" id="JASPKY010000183">
    <property type="protein sequence ID" value="KAK9722974.1"/>
    <property type="molecule type" value="Genomic_DNA"/>
</dbReference>
<dbReference type="AlphaFoldDB" id="A0AAW1KP77"/>
<dbReference type="Proteomes" id="UP001458880">
    <property type="component" value="Unassembled WGS sequence"/>
</dbReference>
<comment type="caution">
    <text evidence="1">The sequence shown here is derived from an EMBL/GenBank/DDBJ whole genome shotgun (WGS) entry which is preliminary data.</text>
</comment>
<keyword evidence="2" id="KW-1185">Reference proteome</keyword>
<accession>A0AAW1KP77</accession>